<dbReference type="InterPro" id="IPR010645">
    <property type="entry name" value="MFS_4"/>
</dbReference>
<gene>
    <name evidence="6" type="ORF">SAMN05216360_104334</name>
</gene>
<feature type="transmembrane region" description="Helical" evidence="4">
    <location>
        <begin position="156"/>
        <end position="177"/>
    </location>
</feature>
<feature type="transmembrane region" description="Helical" evidence="4">
    <location>
        <begin position="183"/>
        <end position="202"/>
    </location>
</feature>
<feature type="transmembrane region" description="Helical" evidence="4">
    <location>
        <begin position="234"/>
        <end position="253"/>
    </location>
</feature>
<dbReference type="PANTHER" id="PTHR23537:SF1">
    <property type="entry name" value="SUGAR TRANSPORTER"/>
    <property type="match status" value="1"/>
</dbReference>
<protein>
    <submittedName>
        <fullName evidence="6">Predicted arabinose efflux permease, MFS family</fullName>
    </submittedName>
</protein>
<feature type="transmembrane region" description="Helical" evidence="4">
    <location>
        <begin position="93"/>
        <end position="111"/>
    </location>
</feature>
<organism evidence="6 7">
    <name type="scientific">Methylobacterium phyllostachyos</name>
    <dbReference type="NCBI Taxonomy" id="582672"/>
    <lineage>
        <taxon>Bacteria</taxon>
        <taxon>Pseudomonadati</taxon>
        <taxon>Pseudomonadota</taxon>
        <taxon>Alphaproteobacteria</taxon>
        <taxon>Hyphomicrobiales</taxon>
        <taxon>Methylobacteriaceae</taxon>
        <taxon>Methylobacterium</taxon>
    </lineage>
</organism>
<feature type="transmembrane region" description="Helical" evidence="4">
    <location>
        <begin position="29"/>
        <end position="47"/>
    </location>
</feature>
<feature type="transmembrane region" description="Helical" evidence="4">
    <location>
        <begin position="386"/>
        <end position="406"/>
    </location>
</feature>
<dbReference type="EMBL" id="FNHS01000004">
    <property type="protein sequence ID" value="SDM94323.1"/>
    <property type="molecule type" value="Genomic_DNA"/>
</dbReference>
<evidence type="ECO:0000313" key="6">
    <source>
        <dbReference type="EMBL" id="SDM94323.1"/>
    </source>
</evidence>
<evidence type="ECO:0000259" key="5">
    <source>
        <dbReference type="PROSITE" id="PS50850"/>
    </source>
</evidence>
<keyword evidence="1 4" id="KW-0812">Transmembrane</keyword>
<keyword evidence="7" id="KW-1185">Reference proteome</keyword>
<dbReference type="STRING" id="582672.SAMN05216360_104334"/>
<dbReference type="Pfam" id="PF06779">
    <property type="entry name" value="MFS_4"/>
    <property type="match status" value="1"/>
</dbReference>
<evidence type="ECO:0000256" key="3">
    <source>
        <dbReference type="ARBA" id="ARBA00023136"/>
    </source>
</evidence>
<evidence type="ECO:0000313" key="7">
    <source>
        <dbReference type="Proteomes" id="UP000198704"/>
    </source>
</evidence>
<dbReference type="GO" id="GO:0022857">
    <property type="term" value="F:transmembrane transporter activity"/>
    <property type="evidence" value="ECO:0007669"/>
    <property type="project" value="InterPro"/>
</dbReference>
<feature type="domain" description="Major facilitator superfamily (MFS) profile" evidence="5">
    <location>
        <begin position="231"/>
        <end position="419"/>
    </location>
</feature>
<feature type="transmembrane region" description="Helical" evidence="4">
    <location>
        <begin position="354"/>
        <end position="374"/>
    </location>
</feature>
<sequence>MSRLVLNSLPMSTTHLASAEPPPTIRPIVGCGLVALAVAMGIGRFAFTPLLPLMVRDGTLSASAGAEWAAANYVGYLLGALTAARFARDPRRGLLLSLLGVALTTLAMAAVEAGTSPLPGLALRGAAGVFSAWALVCSSGWCLPELARREAVQAGSWIYTGVGLGIALAGVVTWVGGRQPAQWLWLELGVAAASGALLVQALSSEGSGTLTRPAPITEREAAAAAPIRWSRQRALVFCYGTFGFGYIVPATFLPSMARTLAPDPLVFGLTWPLFGLAAALSVAAVARFAPRGSRQRIWALAQGVMALGTALPLFVQTLAAIAASAVFVGGTFMVATMAGLQLAREARPDNPTPLLARMTAAFAAGQIAGPLLVRAIGPGRAAGWDALSWTGATATLLLVLTALWLWRDARPAPESPCPA</sequence>
<accession>A0A1G9XDD6</accession>
<feature type="transmembrane region" description="Helical" evidence="4">
    <location>
        <begin position="321"/>
        <end position="342"/>
    </location>
</feature>
<evidence type="ECO:0000256" key="4">
    <source>
        <dbReference type="SAM" id="Phobius"/>
    </source>
</evidence>
<dbReference type="Gene3D" id="1.20.1250.20">
    <property type="entry name" value="MFS general substrate transporter like domains"/>
    <property type="match status" value="2"/>
</dbReference>
<reference evidence="7" key="1">
    <citation type="submission" date="2016-10" db="EMBL/GenBank/DDBJ databases">
        <authorList>
            <person name="Varghese N."/>
            <person name="Submissions S."/>
        </authorList>
    </citation>
    <scope>NUCLEOTIDE SEQUENCE [LARGE SCALE GENOMIC DNA]</scope>
    <source>
        <strain evidence="7">BL47</strain>
    </source>
</reference>
<dbReference type="InterPro" id="IPR036259">
    <property type="entry name" value="MFS_trans_sf"/>
</dbReference>
<dbReference type="AlphaFoldDB" id="A0A1G9XDD6"/>
<name>A0A1G9XDD6_9HYPH</name>
<dbReference type="PROSITE" id="PS50850">
    <property type="entry name" value="MFS"/>
    <property type="match status" value="1"/>
</dbReference>
<dbReference type="Proteomes" id="UP000198704">
    <property type="component" value="Unassembled WGS sequence"/>
</dbReference>
<dbReference type="GO" id="GO:0005886">
    <property type="term" value="C:plasma membrane"/>
    <property type="evidence" value="ECO:0007669"/>
    <property type="project" value="TreeGrafter"/>
</dbReference>
<keyword evidence="2 4" id="KW-1133">Transmembrane helix</keyword>
<proteinExistence type="predicted"/>
<feature type="transmembrane region" description="Helical" evidence="4">
    <location>
        <begin position="265"/>
        <end position="285"/>
    </location>
</feature>
<feature type="transmembrane region" description="Helical" evidence="4">
    <location>
        <begin position="123"/>
        <end position="144"/>
    </location>
</feature>
<feature type="transmembrane region" description="Helical" evidence="4">
    <location>
        <begin position="297"/>
        <end position="315"/>
    </location>
</feature>
<dbReference type="PANTHER" id="PTHR23537">
    <property type="match status" value="1"/>
</dbReference>
<dbReference type="InterPro" id="IPR020846">
    <property type="entry name" value="MFS_dom"/>
</dbReference>
<dbReference type="SUPFAM" id="SSF103473">
    <property type="entry name" value="MFS general substrate transporter"/>
    <property type="match status" value="1"/>
</dbReference>
<evidence type="ECO:0000256" key="2">
    <source>
        <dbReference type="ARBA" id="ARBA00022989"/>
    </source>
</evidence>
<evidence type="ECO:0000256" key="1">
    <source>
        <dbReference type="ARBA" id="ARBA00022692"/>
    </source>
</evidence>
<keyword evidence="3 4" id="KW-0472">Membrane</keyword>